<dbReference type="PANTHER" id="PTHR45710:SF15">
    <property type="entry name" value="C-TYPE LECTIN DOMAIN FAMILY 2 MEMBER B"/>
    <property type="match status" value="1"/>
</dbReference>
<protein>
    <submittedName>
        <fullName evidence="8">C-type lectin domain family 2 member B</fullName>
    </submittedName>
</protein>
<comment type="subcellular location">
    <subcellularLocation>
        <location evidence="1">Cell membrane</location>
        <topology evidence="1">Single-pass type II membrane protein</topology>
    </subcellularLocation>
</comment>
<dbReference type="InterPro" id="IPR033992">
    <property type="entry name" value="NKR-like_CTLD"/>
</dbReference>
<keyword evidence="7" id="KW-1185">Reference proteome</keyword>
<evidence type="ECO:0000259" key="6">
    <source>
        <dbReference type="PROSITE" id="PS50041"/>
    </source>
</evidence>
<dbReference type="Proteomes" id="UP000694923">
    <property type="component" value="Unplaced"/>
</dbReference>
<organism evidence="7 8">
    <name type="scientific">Galeopterus variegatus</name>
    <name type="common">Malayan flying lemur</name>
    <name type="synonym">Cynocephalus variegatus</name>
    <dbReference type="NCBI Taxonomy" id="482537"/>
    <lineage>
        <taxon>Eukaryota</taxon>
        <taxon>Metazoa</taxon>
        <taxon>Chordata</taxon>
        <taxon>Craniata</taxon>
        <taxon>Vertebrata</taxon>
        <taxon>Euteleostomi</taxon>
        <taxon>Mammalia</taxon>
        <taxon>Eutheria</taxon>
        <taxon>Euarchontoglires</taxon>
        <taxon>Dermoptera</taxon>
        <taxon>Cynocephalidae</taxon>
        <taxon>Galeopterus</taxon>
    </lineage>
</organism>
<dbReference type="InterPro" id="IPR001304">
    <property type="entry name" value="C-type_lectin-like"/>
</dbReference>
<dbReference type="InterPro" id="IPR050828">
    <property type="entry name" value="C-type_lectin/matrix_domain"/>
</dbReference>
<accession>A0ABM0R6R1</accession>
<evidence type="ECO:0000256" key="2">
    <source>
        <dbReference type="ARBA" id="ARBA00022692"/>
    </source>
</evidence>
<dbReference type="InterPro" id="IPR016187">
    <property type="entry name" value="CTDL_fold"/>
</dbReference>
<reference evidence="8" key="1">
    <citation type="submission" date="2025-08" db="UniProtKB">
        <authorList>
            <consortium name="RefSeq"/>
        </authorList>
    </citation>
    <scope>IDENTIFICATION</scope>
</reference>
<sequence>MFRAAALDEQASSINISLGTVKRKQGLYPQKFCQDKWIGFENKCYYFSEDEKDWNLSRNHCSAQKADLTMIDTPEEMHFLSRYKCTSDHWIGLTMTANREGKWINATKFNKWFTVRGNEECAYLNGDGVATARCYTERKWICRKNIY</sequence>
<keyword evidence="3" id="KW-0430">Lectin</keyword>
<name>A0ABM0R6R1_GALVR</name>
<dbReference type="InterPro" id="IPR016186">
    <property type="entry name" value="C-type_lectin-like/link_sf"/>
</dbReference>
<evidence type="ECO:0000256" key="1">
    <source>
        <dbReference type="ARBA" id="ARBA00004401"/>
    </source>
</evidence>
<dbReference type="Pfam" id="PF00059">
    <property type="entry name" value="Lectin_C"/>
    <property type="match status" value="1"/>
</dbReference>
<dbReference type="PROSITE" id="PS50041">
    <property type="entry name" value="C_TYPE_LECTIN_2"/>
    <property type="match status" value="1"/>
</dbReference>
<keyword evidence="2" id="KW-0812">Transmembrane</keyword>
<keyword evidence="4" id="KW-0735">Signal-anchor</keyword>
<dbReference type="SUPFAM" id="SSF56436">
    <property type="entry name" value="C-type lectin-like"/>
    <property type="match status" value="1"/>
</dbReference>
<gene>
    <name evidence="8" type="primary">CLEC2B</name>
</gene>
<evidence type="ECO:0000256" key="4">
    <source>
        <dbReference type="ARBA" id="ARBA00022968"/>
    </source>
</evidence>
<evidence type="ECO:0000256" key="3">
    <source>
        <dbReference type="ARBA" id="ARBA00022734"/>
    </source>
</evidence>
<dbReference type="Gene3D" id="3.10.100.10">
    <property type="entry name" value="Mannose-Binding Protein A, subunit A"/>
    <property type="match status" value="1"/>
</dbReference>
<evidence type="ECO:0000313" key="7">
    <source>
        <dbReference type="Proteomes" id="UP000694923"/>
    </source>
</evidence>
<dbReference type="CDD" id="cd03593">
    <property type="entry name" value="CLECT_NK_receptors_like"/>
    <property type="match status" value="1"/>
</dbReference>
<dbReference type="PANTHER" id="PTHR45710">
    <property type="entry name" value="C-TYPE LECTIN DOMAIN-CONTAINING PROTEIN 180"/>
    <property type="match status" value="1"/>
</dbReference>
<feature type="domain" description="C-type lectin" evidence="6">
    <location>
        <begin position="40"/>
        <end position="143"/>
    </location>
</feature>
<keyword evidence="5" id="KW-0472">Membrane</keyword>
<dbReference type="SMART" id="SM00034">
    <property type="entry name" value="CLECT"/>
    <property type="match status" value="1"/>
</dbReference>
<proteinExistence type="predicted"/>
<evidence type="ECO:0000313" key="8">
    <source>
        <dbReference type="RefSeq" id="XP_008576302.1"/>
    </source>
</evidence>
<dbReference type="RefSeq" id="XP_008576302.1">
    <property type="nucleotide sequence ID" value="XM_008578080.1"/>
</dbReference>
<evidence type="ECO:0000256" key="5">
    <source>
        <dbReference type="ARBA" id="ARBA00023136"/>
    </source>
</evidence>
<dbReference type="GeneID" id="103594808"/>